<dbReference type="PANTHER" id="PTHR43833">
    <property type="entry name" value="POTASSIUM CHANNEL PROTEIN 2-RELATED-RELATED"/>
    <property type="match status" value="1"/>
</dbReference>
<dbReference type="InterPro" id="IPR036291">
    <property type="entry name" value="NAD(P)-bd_dom_sf"/>
</dbReference>
<dbReference type="EMBL" id="BAAALF010000001">
    <property type="protein sequence ID" value="GAA1214687.1"/>
    <property type="molecule type" value="Genomic_DNA"/>
</dbReference>
<dbReference type="Pfam" id="PF02254">
    <property type="entry name" value="TrkA_N"/>
    <property type="match status" value="1"/>
</dbReference>
<gene>
    <name evidence="3" type="ORF">GCM10009665_00530</name>
</gene>
<protein>
    <recommendedName>
        <fullName evidence="2">RCK N-terminal domain-containing protein</fullName>
    </recommendedName>
</protein>
<evidence type="ECO:0000259" key="2">
    <source>
        <dbReference type="PROSITE" id="PS51201"/>
    </source>
</evidence>
<proteinExistence type="predicted"/>
<evidence type="ECO:0000256" key="1">
    <source>
        <dbReference type="SAM" id="MobiDB-lite"/>
    </source>
</evidence>
<dbReference type="InterPro" id="IPR003148">
    <property type="entry name" value="RCK_N"/>
</dbReference>
<dbReference type="Proteomes" id="UP001500037">
    <property type="component" value="Unassembled WGS sequence"/>
</dbReference>
<name>A0ABP4G8C7_9ACTN</name>
<sequence length="461" mass="48730">MPNASASHATSNRAPHPDGFVVIGTTGLTRRVCAALRQQRRRVHHLTTPDDQELERALSGGPPGVAVLTGDDVTALRYALAVRHLSPTTPVVVAVFDRTIAQQLQALLPHCTTLSPAELLAPTLAGLCADPDLLALPRTAPAVRRQDGRLVRTPWRSTPAARWRSLVGRLSGQLRPHDADSRMLLGGLLGITAVLGLDWAWLCTAFHEPVGTAFVEAARVVTAVGPAGTHPGHRAYQAVSGAMMLSTLGFTALLTAGLVNRMSGPRLVGLLGPRVLPRSGHVLVVGLGQVGLRLCQALHQLRIPVVAVERDPTAAHLRLARSQGIPVVLAHGEDRRVLRRLGLHRARALAAMGSDELDNIAVAVAAHGAAPGVRVVLRAGENEAIAETRSLLPLGHTRDTTRASAAFVVATLLGERPRLVVADFDCDYLDLPDEGLVPRPVPARDDCDHVAPGPSPAGRTG</sequence>
<evidence type="ECO:0000313" key="3">
    <source>
        <dbReference type="EMBL" id="GAA1214687.1"/>
    </source>
</evidence>
<dbReference type="Gene3D" id="3.40.50.720">
    <property type="entry name" value="NAD(P)-binding Rossmann-like Domain"/>
    <property type="match status" value="2"/>
</dbReference>
<dbReference type="InterPro" id="IPR050721">
    <property type="entry name" value="Trk_Ktr_HKT_K-transport"/>
</dbReference>
<evidence type="ECO:0000313" key="4">
    <source>
        <dbReference type="Proteomes" id="UP001500037"/>
    </source>
</evidence>
<feature type="region of interest" description="Disordered" evidence="1">
    <location>
        <begin position="439"/>
        <end position="461"/>
    </location>
</feature>
<comment type="caution">
    <text evidence="3">The sequence shown here is derived from an EMBL/GenBank/DDBJ whole genome shotgun (WGS) entry which is preliminary data.</text>
</comment>
<dbReference type="SUPFAM" id="SSF51735">
    <property type="entry name" value="NAD(P)-binding Rossmann-fold domains"/>
    <property type="match status" value="2"/>
</dbReference>
<dbReference type="PANTHER" id="PTHR43833:SF11">
    <property type="entry name" value="VOLTAGE-GATED POTASSIUM CHANNEL KCH"/>
    <property type="match status" value="1"/>
</dbReference>
<keyword evidence="4" id="KW-1185">Reference proteome</keyword>
<dbReference type="PROSITE" id="PS51201">
    <property type="entry name" value="RCK_N"/>
    <property type="match status" value="1"/>
</dbReference>
<reference evidence="4" key="1">
    <citation type="journal article" date="2019" name="Int. J. Syst. Evol. Microbiol.">
        <title>The Global Catalogue of Microorganisms (GCM) 10K type strain sequencing project: providing services to taxonomists for standard genome sequencing and annotation.</title>
        <authorList>
            <consortium name="The Broad Institute Genomics Platform"/>
            <consortium name="The Broad Institute Genome Sequencing Center for Infectious Disease"/>
            <person name="Wu L."/>
            <person name="Ma J."/>
        </authorList>
    </citation>
    <scope>NUCLEOTIDE SEQUENCE [LARGE SCALE GENOMIC DNA]</scope>
    <source>
        <strain evidence="4">JCM 13004</strain>
    </source>
</reference>
<accession>A0ABP4G8C7</accession>
<feature type="domain" description="RCK N-terminal" evidence="2">
    <location>
        <begin position="279"/>
        <end position="404"/>
    </location>
</feature>
<organism evidence="3 4">
    <name type="scientific">Kitasatospora nipponensis</name>
    <dbReference type="NCBI Taxonomy" id="258049"/>
    <lineage>
        <taxon>Bacteria</taxon>
        <taxon>Bacillati</taxon>
        <taxon>Actinomycetota</taxon>
        <taxon>Actinomycetes</taxon>
        <taxon>Kitasatosporales</taxon>
        <taxon>Streptomycetaceae</taxon>
        <taxon>Kitasatospora</taxon>
    </lineage>
</organism>